<evidence type="ECO:0000256" key="2">
    <source>
        <dbReference type="ARBA" id="ARBA00022989"/>
    </source>
</evidence>
<dbReference type="InterPro" id="IPR020846">
    <property type="entry name" value="MFS_dom"/>
</dbReference>
<dbReference type="InterPro" id="IPR050327">
    <property type="entry name" value="Proton-linked_MCT"/>
</dbReference>
<evidence type="ECO:0000313" key="6">
    <source>
        <dbReference type="EMBL" id="AGS53809.1"/>
    </source>
</evidence>
<sequence length="401" mass="42869">MSAITENKQGLKVLITGSIIQLFLGIIYVWSVFVRPVSDFYSWDINDVKLMTSFMLCFFVVGILIGGILQVKIGAQKVVLIGGMMLAGGMLISAFLTPGIVWIMYITYGVIGGFGVGAGYNANISCAQKWFPQNRGFATGISVCAFGFSTVIFAPLIRALIAQFGLRLTFIILAAAFFAVVIILFRFVRLPDDSGQAGAPSPAAQALLARKQFTMTETIKTKEFYFITLSLMLATAAFFILNPSFISLASDRGLGESIGTVVVMLTGVANALGRLGAPLLSEKIGREKAALTIILTTAVGALLLCFSFIQSYAFMATIAVIAFCYGGYSGIYPVLTADYFGIKNVGSNYGAVMVGFAVSAFTFPIIIAQISEVTVKFYVLASFALIGAILMVLLMKTGKKG</sequence>
<feature type="domain" description="Major facilitator superfamily (MFS) profile" evidence="5">
    <location>
        <begin position="10"/>
        <end position="399"/>
    </location>
</feature>
<feature type="transmembrane region" description="Helical" evidence="4">
    <location>
        <begin position="78"/>
        <end position="96"/>
    </location>
</feature>
<evidence type="ECO:0000256" key="3">
    <source>
        <dbReference type="ARBA" id="ARBA00023136"/>
    </source>
</evidence>
<name>A0A806KRR3_9BACT</name>
<evidence type="ECO:0000256" key="1">
    <source>
        <dbReference type="ARBA" id="ARBA00022692"/>
    </source>
</evidence>
<dbReference type="PROSITE" id="PS50850">
    <property type="entry name" value="MFS"/>
    <property type="match status" value="1"/>
</dbReference>
<dbReference type="SUPFAM" id="SSF103473">
    <property type="entry name" value="MFS general substrate transporter"/>
    <property type="match status" value="1"/>
</dbReference>
<feature type="transmembrane region" description="Helical" evidence="4">
    <location>
        <begin position="377"/>
        <end position="395"/>
    </location>
</feature>
<keyword evidence="3 4" id="KW-0472">Membrane</keyword>
<dbReference type="InterPro" id="IPR036259">
    <property type="entry name" value="MFS_trans_sf"/>
</dbReference>
<dbReference type="GO" id="GO:0022857">
    <property type="term" value="F:transmembrane transporter activity"/>
    <property type="evidence" value="ECO:0007669"/>
    <property type="project" value="InterPro"/>
</dbReference>
<protein>
    <submittedName>
        <fullName evidence="6">Oxalate/formate antiporter (OxlT-2)</fullName>
    </submittedName>
</protein>
<feature type="transmembrane region" description="Helical" evidence="4">
    <location>
        <begin position="50"/>
        <end position="71"/>
    </location>
</feature>
<feature type="transmembrane region" description="Helical" evidence="4">
    <location>
        <begin position="12"/>
        <end position="30"/>
    </location>
</feature>
<organism evidence="6">
    <name type="scientific">uncultured bacterium contig00039</name>
    <dbReference type="NCBI Taxonomy" id="1181527"/>
    <lineage>
        <taxon>Bacteria</taxon>
        <taxon>environmental samples</taxon>
    </lineage>
</organism>
<dbReference type="Pfam" id="PF07690">
    <property type="entry name" value="MFS_1"/>
    <property type="match status" value="2"/>
</dbReference>
<feature type="transmembrane region" description="Helical" evidence="4">
    <location>
        <begin position="102"/>
        <end position="124"/>
    </location>
</feature>
<feature type="transmembrane region" description="Helical" evidence="4">
    <location>
        <begin position="315"/>
        <end position="337"/>
    </location>
</feature>
<dbReference type="InterPro" id="IPR011701">
    <property type="entry name" value="MFS"/>
</dbReference>
<proteinExistence type="predicted"/>
<keyword evidence="2 4" id="KW-1133">Transmembrane helix</keyword>
<feature type="transmembrane region" description="Helical" evidence="4">
    <location>
        <begin position="136"/>
        <end position="158"/>
    </location>
</feature>
<feature type="transmembrane region" description="Helical" evidence="4">
    <location>
        <begin position="224"/>
        <end position="246"/>
    </location>
</feature>
<feature type="transmembrane region" description="Helical" evidence="4">
    <location>
        <begin position="289"/>
        <end position="309"/>
    </location>
</feature>
<reference evidence="6" key="1">
    <citation type="submission" date="2012-03" db="EMBL/GenBank/DDBJ databases">
        <title>Functional metagenomics reveals considerable lignocellulase gene clusters in the gut microbiome of a wood-feeding higher termite.</title>
        <authorList>
            <person name="Liu N."/>
        </authorList>
    </citation>
    <scope>NUCLEOTIDE SEQUENCE</scope>
</reference>
<feature type="transmembrane region" description="Helical" evidence="4">
    <location>
        <begin position="164"/>
        <end position="185"/>
    </location>
</feature>
<dbReference type="AlphaFoldDB" id="A0A806KRR3"/>
<feature type="transmembrane region" description="Helical" evidence="4">
    <location>
        <begin position="258"/>
        <end position="277"/>
    </location>
</feature>
<dbReference type="EMBL" id="JQ844252">
    <property type="protein sequence ID" value="AGS53809.1"/>
    <property type="molecule type" value="Genomic_DNA"/>
</dbReference>
<accession>A0A806KRR3</accession>
<evidence type="ECO:0000259" key="5">
    <source>
        <dbReference type="PROSITE" id="PS50850"/>
    </source>
</evidence>
<feature type="transmembrane region" description="Helical" evidence="4">
    <location>
        <begin position="349"/>
        <end position="371"/>
    </location>
</feature>
<evidence type="ECO:0000256" key="4">
    <source>
        <dbReference type="SAM" id="Phobius"/>
    </source>
</evidence>
<dbReference type="PANTHER" id="PTHR11360">
    <property type="entry name" value="MONOCARBOXYLATE TRANSPORTER"/>
    <property type="match status" value="1"/>
</dbReference>
<keyword evidence="1 4" id="KW-0812">Transmembrane</keyword>
<dbReference type="Gene3D" id="1.20.1250.20">
    <property type="entry name" value="MFS general substrate transporter like domains"/>
    <property type="match status" value="2"/>
</dbReference>